<dbReference type="GO" id="GO:0003917">
    <property type="term" value="F:DNA topoisomerase type I (single strand cut, ATP-independent) activity"/>
    <property type="evidence" value="ECO:0007669"/>
    <property type="project" value="InterPro"/>
</dbReference>
<dbReference type="SUPFAM" id="SSF57783">
    <property type="entry name" value="Zinc beta-ribbon"/>
    <property type="match status" value="2"/>
</dbReference>
<dbReference type="InterPro" id="IPR000380">
    <property type="entry name" value="Topo_IA"/>
</dbReference>
<feature type="domain" description="DNA topoisomerase type IA zn finger" evidence="1">
    <location>
        <begin position="112"/>
        <end position="148"/>
    </location>
</feature>
<protein>
    <recommendedName>
        <fullName evidence="1">DNA topoisomerase type IA zn finger domain-containing protein</fullName>
    </recommendedName>
</protein>
<dbReference type="AlphaFoldDB" id="V5F5S5"/>
<keyword evidence="3" id="KW-1185">Reference proteome</keyword>
<dbReference type="PANTHER" id="PTHR42785:SF1">
    <property type="entry name" value="DNA TOPOISOMERASE"/>
    <property type="match status" value="1"/>
</dbReference>
<dbReference type="RefSeq" id="WP_023405244.1">
    <property type="nucleotide sequence ID" value="NZ_BAUJ01000061.1"/>
</dbReference>
<dbReference type="InterPro" id="IPR013498">
    <property type="entry name" value="Topo_IA_Znf"/>
</dbReference>
<proteinExistence type="predicted"/>
<dbReference type="OrthoDB" id="6412825at2"/>
<dbReference type="GO" id="GO:0005694">
    <property type="term" value="C:chromosome"/>
    <property type="evidence" value="ECO:0007669"/>
    <property type="project" value="InterPro"/>
</dbReference>
<dbReference type="Gene3D" id="3.30.65.10">
    <property type="entry name" value="Bacterial Topoisomerase I, domain 1"/>
    <property type="match status" value="3"/>
</dbReference>
<dbReference type="EMBL" id="BAUJ01000061">
    <property type="protein sequence ID" value="GAD90939.1"/>
    <property type="molecule type" value="Genomic_DNA"/>
</dbReference>
<reference evidence="2 3" key="1">
    <citation type="submission" date="2013-11" db="EMBL/GenBank/DDBJ databases">
        <title>Whole genome shotgun sequence of Vibrio halioticoli NBRC 102217.</title>
        <authorList>
            <person name="Isaki S."/>
            <person name="Kimura A."/>
            <person name="Ohji S."/>
            <person name="Hosoyama A."/>
            <person name="Fujita N."/>
            <person name="Hashimoto M."/>
            <person name="Hosoyama Y."/>
            <person name="Yamazoe A."/>
        </authorList>
    </citation>
    <scope>NUCLEOTIDE SEQUENCE [LARGE SCALE GENOMIC DNA]</scope>
    <source>
        <strain evidence="2 3">NBRC 102217</strain>
    </source>
</reference>
<dbReference type="GO" id="GO:0006265">
    <property type="term" value="P:DNA topological change"/>
    <property type="evidence" value="ECO:0007669"/>
    <property type="project" value="InterPro"/>
</dbReference>
<accession>V5F5S5</accession>
<evidence type="ECO:0000313" key="2">
    <source>
        <dbReference type="EMBL" id="GAD90939.1"/>
    </source>
</evidence>
<name>V5F5S5_9VIBR</name>
<dbReference type="eggNOG" id="COG0551">
    <property type="taxonomic scope" value="Bacteria"/>
</dbReference>
<feature type="domain" description="DNA topoisomerase type IA zn finger" evidence="1">
    <location>
        <begin position="18"/>
        <end position="52"/>
    </location>
</feature>
<evidence type="ECO:0000259" key="1">
    <source>
        <dbReference type="Pfam" id="PF01396"/>
    </source>
</evidence>
<evidence type="ECO:0000313" key="3">
    <source>
        <dbReference type="Proteomes" id="UP000017800"/>
    </source>
</evidence>
<dbReference type="Pfam" id="PF01396">
    <property type="entry name" value="Zn_ribbon_Top1"/>
    <property type="match status" value="3"/>
</dbReference>
<sequence length="188" mass="20967">MSKINHQLFSAEGHALEQSCPNCGHPLQMRHGKHGAFWGCSNYPSCDYIKSSHQASGQIIKPLGVPCPNCGDELVLRQGRYGMFIGCSDYPDCHYIGSLDEPEDHSVESFVCPECHKGHLIERKSRYGKAFYACDQYPKCQFSINSEPKQGKCQECGFELLMVKKSGDKSSVICASRKCQAKQLPQVK</sequence>
<comment type="caution">
    <text evidence="2">The sequence shown here is derived from an EMBL/GenBank/DDBJ whole genome shotgun (WGS) entry which is preliminary data.</text>
</comment>
<dbReference type="PANTHER" id="PTHR42785">
    <property type="entry name" value="DNA TOPOISOMERASE, TYPE IA, CORE"/>
    <property type="match status" value="1"/>
</dbReference>
<dbReference type="Proteomes" id="UP000017800">
    <property type="component" value="Unassembled WGS sequence"/>
</dbReference>
<organism evidence="2 3">
    <name type="scientific">Vibrio halioticoli NBRC 102217</name>
    <dbReference type="NCBI Taxonomy" id="1219072"/>
    <lineage>
        <taxon>Bacteria</taxon>
        <taxon>Pseudomonadati</taxon>
        <taxon>Pseudomonadota</taxon>
        <taxon>Gammaproteobacteria</taxon>
        <taxon>Vibrionales</taxon>
        <taxon>Vibrionaceae</taxon>
        <taxon>Vibrio</taxon>
    </lineage>
</organism>
<gene>
    <name evidence="2" type="ORF">VHA01S_061_00080</name>
</gene>
<feature type="domain" description="DNA topoisomerase type IA zn finger" evidence="1">
    <location>
        <begin position="65"/>
        <end position="100"/>
    </location>
</feature>
<dbReference type="GO" id="GO:0003677">
    <property type="term" value="F:DNA binding"/>
    <property type="evidence" value="ECO:0007669"/>
    <property type="project" value="InterPro"/>
</dbReference>